<keyword evidence="2" id="KW-0472">Membrane</keyword>
<comment type="subcellular location">
    <subcellularLocation>
        <location evidence="2">Cell membrane</location>
        <topology evidence="2">Lipid-anchor</topology>
    </subcellularLocation>
</comment>
<dbReference type="Gene3D" id="1.20.1600.10">
    <property type="entry name" value="Outer membrane efflux proteins (OEP)"/>
    <property type="match status" value="1"/>
</dbReference>
<dbReference type="PROSITE" id="PS51257">
    <property type="entry name" value="PROKAR_LIPOPROTEIN"/>
    <property type="match status" value="1"/>
</dbReference>
<feature type="signal peptide" evidence="2">
    <location>
        <begin position="1"/>
        <end position="22"/>
    </location>
</feature>
<keyword evidence="2" id="KW-0732">Signal</keyword>
<dbReference type="PANTHER" id="PTHR30203:SF33">
    <property type="entry name" value="BLR4455 PROTEIN"/>
    <property type="match status" value="1"/>
</dbReference>
<evidence type="ECO:0000313" key="4">
    <source>
        <dbReference type="Proteomes" id="UP001184150"/>
    </source>
</evidence>
<dbReference type="PANTHER" id="PTHR30203">
    <property type="entry name" value="OUTER MEMBRANE CATION EFFLUX PROTEIN"/>
    <property type="match status" value="1"/>
</dbReference>
<dbReference type="SUPFAM" id="SSF56954">
    <property type="entry name" value="Outer membrane efflux proteins (OEP)"/>
    <property type="match status" value="1"/>
</dbReference>
<comment type="similarity">
    <text evidence="1 2">Belongs to the outer membrane factor (OMF) (TC 1.B.17) family.</text>
</comment>
<dbReference type="RefSeq" id="WP_309806151.1">
    <property type="nucleotide sequence ID" value="NZ_JAVDRD010000011.1"/>
</dbReference>
<evidence type="ECO:0000313" key="3">
    <source>
        <dbReference type="EMBL" id="MDR6512661.1"/>
    </source>
</evidence>
<keyword evidence="2 3" id="KW-0449">Lipoprotein</keyword>
<protein>
    <submittedName>
        <fullName evidence="3">NodT family efflux transporter outer membrane factor (OMF) lipoprotein</fullName>
    </submittedName>
</protein>
<evidence type="ECO:0000256" key="1">
    <source>
        <dbReference type="ARBA" id="ARBA00007613"/>
    </source>
</evidence>
<name>A0ABU1MRN0_9SPHN</name>
<keyword evidence="4" id="KW-1185">Reference proteome</keyword>
<proteinExistence type="inferred from homology"/>
<gene>
    <name evidence="3" type="ORF">J2792_003546</name>
</gene>
<dbReference type="Gene3D" id="2.20.200.10">
    <property type="entry name" value="Outer membrane efflux proteins (OEP)"/>
    <property type="match status" value="1"/>
</dbReference>
<dbReference type="Pfam" id="PF02321">
    <property type="entry name" value="OEP"/>
    <property type="match status" value="2"/>
</dbReference>
<evidence type="ECO:0000256" key="2">
    <source>
        <dbReference type="RuleBase" id="RU362097"/>
    </source>
</evidence>
<organism evidence="3 4">
    <name type="scientific">Novosphingobium capsulatum</name>
    <dbReference type="NCBI Taxonomy" id="13688"/>
    <lineage>
        <taxon>Bacteria</taxon>
        <taxon>Pseudomonadati</taxon>
        <taxon>Pseudomonadota</taxon>
        <taxon>Alphaproteobacteria</taxon>
        <taxon>Sphingomonadales</taxon>
        <taxon>Sphingomonadaceae</taxon>
        <taxon>Novosphingobium</taxon>
    </lineage>
</organism>
<reference evidence="3 4" key="1">
    <citation type="submission" date="2023-07" db="EMBL/GenBank/DDBJ databases">
        <title>Sorghum-associated microbial communities from plants grown in Nebraska, USA.</title>
        <authorList>
            <person name="Schachtman D."/>
        </authorList>
    </citation>
    <scope>NUCLEOTIDE SEQUENCE [LARGE SCALE GENOMIC DNA]</scope>
    <source>
        <strain evidence="3 4">DS1027</strain>
    </source>
</reference>
<feature type="chain" id="PRO_5044989508" evidence="2">
    <location>
        <begin position="23"/>
        <end position="483"/>
    </location>
</feature>
<sequence>MSARRLITAAAACTLASGCAVGPDFHTPARTAQTAYAPATPTAITAPDGVAGGTQVLSSGAVAGEWWHAFGSPALDALIDRALAANTDLAATRAGLRQARELWLAQRGVLLPTIDAGATTNRVKGSQYLAPVPNNSSFTYSLQTAQVNVGYTLDLFGGNRRSVEQARAQYDAQAYQAEAARITLVNTVAATAFQRAALQEQVDRQREVIALQQDVLAITRHQLAVGQAAGVDLMAQEAQLAQAKGALPPLEHALAQSQDLLAYLTGQGAADGPLAPVALSQVTLPHDLPLSLPAQLVRNRPDIRAAEANLHAASAGVGIATANRLPQITIGASAGGNSGGWSSLLSAANAFWSAGAGITQPIFAGGALLHRQRAARAAYDQADAQYRSTVLAAFQNVADTLAALAADAAGLAAAQDARRAACDTLETTARQARDGAVAPTAELQARIALLQADQALAQAQAARLSDTAAFYEALGGGWHSPAG</sequence>
<dbReference type="EMBL" id="JAVDRD010000011">
    <property type="protein sequence ID" value="MDR6512661.1"/>
    <property type="molecule type" value="Genomic_DNA"/>
</dbReference>
<accession>A0ABU1MRN0</accession>
<comment type="caution">
    <text evidence="3">The sequence shown here is derived from an EMBL/GenBank/DDBJ whole genome shotgun (WGS) entry which is preliminary data.</text>
</comment>
<keyword evidence="2" id="KW-0564">Palmitate</keyword>
<dbReference type="Proteomes" id="UP001184150">
    <property type="component" value="Unassembled WGS sequence"/>
</dbReference>
<dbReference type="NCBIfam" id="TIGR01845">
    <property type="entry name" value="outer_NodT"/>
    <property type="match status" value="1"/>
</dbReference>
<dbReference type="InterPro" id="IPR003423">
    <property type="entry name" value="OMP_efflux"/>
</dbReference>
<keyword evidence="2" id="KW-0812">Transmembrane</keyword>
<keyword evidence="2" id="KW-1134">Transmembrane beta strand</keyword>
<dbReference type="InterPro" id="IPR010131">
    <property type="entry name" value="MdtP/NodT-like"/>
</dbReference>